<dbReference type="PROSITE" id="PS51462">
    <property type="entry name" value="NUDIX"/>
    <property type="match status" value="1"/>
</dbReference>
<evidence type="ECO:0000256" key="4">
    <source>
        <dbReference type="ARBA" id="ARBA00016377"/>
    </source>
</evidence>
<feature type="domain" description="Nudix hydrolase" evidence="8">
    <location>
        <begin position="36"/>
        <end position="164"/>
    </location>
</feature>
<sequence>MSKDFIFEKKPFFRISKQAVELPDGRVIDDFYQVHLRTFATVVPVMEDGRIQVIRSYKHGPGRVVLGFPAGFVDDGEAALDGAKRELLEETGLDSDDWMSLGTFVDNGNQRGCEGHYFLARGCRQVAAPDAGDDEEMELFTMRAAEIDAALRDGKFGVVHQAANWAFARPFLPA</sequence>
<dbReference type="Pfam" id="PF00293">
    <property type="entry name" value="NUDIX"/>
    <property type="match status" value="1"/>
</dbReference>
<name>A0ABU6HIM1_9RHOB</name>
<organism evidence="9 10">
    <name type="scientific">Mesobacterium hydrothermale</name>
    <dbReference type="NCBI Taxonomy" id="3111907"/>
    <lineage>
        <taxon>Bacteria</taxon>
        <taxon>Pseudomonadati</taxon>
        <taxon>Pseudomonadota</taxon>
        <taxon>Alphaproteobacteria</taxon>
        <taxon>Rhodobacterales</taxon>
        <taxon>Roseobacteraceae</taxon>
        <taxon>Mesobacterium</taxon>
    </lineage>
</organism>
<gene>
    <name evidence="9" type="ORF">VK792_13500</name>
</gene>
<comment type="cofactor">
    <cofactor evidence="2">
        <name>Mg(2+)</name>
        <dbReference type="ChEBI" id="CHEBI:18420"/>
    </cofactor>
</comment>
<dbReference type="InterPro" id="IPR000086">
    <property type="entry name" value="NUDIX_hydrolase_dom"/>
</dbReference>
<dbReference type="InterPro" id="IPR020084">
    <property type="entry name" value="NUDIX_hydrolase_CS"/>
</dbReference>
<evidence type="ECO:0000256" key="7">
    <source>
        <dbReference type="ARBA" id="ARBA00032272"/>
    </source>
</evidence>
<dbReference type="CDD" id="cd03424">
    <property type="entry name" value="NUDIX_ADPRase_Nudt5_UGPPase_Nudt14"/>
    <property type="match status" value="1"/>
</dbReference>
<evidence type="ECO:0000256" key="3">
    <source>
        <dbReference type="ARBA" id="ARBA00007275"/>
    </source>
</evidence>
<protein>
    <recommendedName>
        <fullName evidence="4">GDP-mannose pyrophosphatase</fullName>
    </recommendedName>
    <alternativeName>
        <fullName evidence="6">GDP-mannose hydrolase</fullName>
    </alternativeName>
    <alternativeName>
        <fullName evidence="7">GDPMK</fullName>
    </alternativeName>
</protein>
<evidence type="ECO:0000313" key="9">
    <source>
        <dbReference type="EMBL" id="MEC3862304.1"/>
    </source>
</evidence>
<dbReference type="PANTHER" id="PTHR11839">
    <property type="entry name" value="UDP/ADP-SUGAR PYROPHOSPHATASE"/>
    <property type="match status" value="1"/>
</dbReference>
<keyword evidence="10" id="KW-1185">Reference proteome</keyword>
<reference evidence="9 10" key="1">
    <citation type="submission" date="2024-01" db="EMBL/GenBank/DDBJ databases">
        <title>Mesobacterium rodlantinim sp. nov., isolated from shallow sea hydrothermal systems off Kueishantao Island.</title>
        <authorList>
            <person name="Su Z."/>
            <person name="Tang K."/>
        </authorList>
    </citation>
    <scope>NUCLEOTIDE SEQUENCE [LARGE SCALE GENOMIC DNA]</scope>
    <source>
        <strain evidence="9 10">TK19101</strain>
    </source>
</reference>
<proteinExistence type="inferred from homology"/>
<comment type="similarity">
    <text evidence="3">Belongs to the Nudix hydrolase family. NudK subfamily.</text>
</comment>
<evidence type="ECO:0000256" key="2">
    <source>
        <dbReference type="ARBA" id="ARBA00001946"/>
    </source>
</evidence>
<comment type="catalytic activity">
    <reaction evidence="1">
        <text>GDP-alpha-D-mannose + H2O = alpha-D-mannose 1-phosphate + GMP + 2 H(+)</text>
        <dbReference type="Rhea" id="RHEA:27978"/>
        <dbReference type="ChEBI" id="CHEBI:15377"/>
        <dbReference type="ChEBI" id="CHEBI:15378"/>
        <dbReference type="ChEBI" id="CHEBI:57527"/>
        <dbReference type="ChEBI" id="CHEBI:58115"/>
        <dbReference type="ChEBI" id="CHEBI:58409"/>
    </reaction>
</comment>
<dbReference type="InterPro" id="IPR015797">
    <property type="entry name" value="NUDIX_hydrolase-like_dom_sf"/>
</dbReference>
<keyword evidence="5 9" id="KW-0378">Hydrolase</keyword>
<evidence type="ECO:0000256" key="5">
    <source>
        <dbReference type="ARBA" id="ARBA00022801"/>
    </source>
</evidence>
<dbReference type="SUPFAM" id="SSF55811">
    <property type="entry name" value="Nudix"/>
    <property type="match status" value="1"/>
</dbReference>
<dbReference type="Gene3D" id="3.90.79.10">
    <property type="entry name" value="Nucleoside Triphosphate Pyrophosphohydrolase"/>
    <property type="match status" value="1"/>
</dbReference>
<comment type="caution">
    <text evidence="9">The sequence shown here is derived from an EMBL/GenBank/DDBJ whole genome shotgun (WGS) entry which is preliminary data.</text>
</comment>
<dbReference type="PROSITE" id="PS00893">
    <property type="entry name" value="NUDIX_BOX"/>
    <property type="match status" value="1"/>
</dbReference>
<dbReference type="EMBL" id="JAYLLH010000019">
    <property type="protein sequence ID" value="MEC3862304.1"/>
    <property type="molecule type" value="Genomic_DNA"/>
</dbReference>
<dbReference type="GO" id="GO:0016787">
    <property type="term" value="F:hydrolase activity"/>
    <property type="evidence" value="ECO:0007669"/>
    <property type="project" value="UniProtKB-KW"/>
</dbReference>
<accession>A0ABU6HIM1</accession>
<dbReference type="PANTHER" id="PTHR11839:SF18">
    <property type="entry name" value="NUDIX HYDROLASE DOMAIN-CONTAINING PROTEIN"/>
    <property type="match status" value="1"/>
</dbReference>
<dbReference type="Proteomes" id="UP001348149">
    <property type="component" value="Unassembled WGS sequence"/>
</dbReference>
<evidence type="ECO:0000259" key="8">
    <source>
        <dbReference type="PROSITE" id="PS51462"/>
    </source>
</evidence>
<evidence type="ECO:0000256" key="6">
    <source>
        <dbReference type="ARBA" id="ARBA00032162"/>
    </source>
</evidence>
<evidence type="ECO:0000256" key="1">
    <source>
        <dbReference type="ARBA" id="ARBA00000847"/>
    </source>
</evidence>
<dbReference type="RefSeq" id="WP_326298048.1">
    <property type="nucleotide sequence ID" value="NZ_JAYLLH010000019.1"/>
</dbReference>
<evidence type="ECO:0000313" key="10">
    <source>
        <dbReference type="Proteomes" id="UP001348149"/>
    </source>
</evidence>